<proteinExistence type="predicted"/>
<dbReference type="OrthoDB" id="2452656at2"/>
<comment type="caution">
    <text evidence="1">The sequence shown here is derived from an EMBL/GenBank/DDBJ whole genome shotgun (WGS) entry which is preliminary data.</text>
</comment>
<dbReference type="Proteomes" id="UP000274033">
    <property type="component" value="Unassembled WGS sequence"/>
</dbReference>
<organism evidence="1 2">
    <name type="scientific">Lysinibacillus composti</name>
    <dbReference type="NCBI Taxonomy" id="720633"/>
    <lineage>
        <taxon>Bacteria</taxon>
        <taxon>Bacillati</taxon>
        <taxon>Bacillota</taxon>
        <taxon>Bacilli</taxon>
        <taxon>Bacillales</taxon>
        <taxon>Bacillaceae</taxon>
        <taxon>Lysinibacillus</taxon>
    </lineage>
</organism>
<protein>
    <submittedName>
        <fullName evidence="1">DUF5085 family protein</fullName>
    </submittedName>
</protein>
<dbReference type="EMBL" id="RRCT01000009">
    <property type="protein sequence ID" value="RQW74461.1"/>
    <property type="molecule type" value="Genomic_DNA"/>
</dbReference>
<accession>A0A3N9UE06</accession>
<dbReference type="Pfam" id="PF16895">
    <property type="entry name" value="DUF5085"/>
    <property type="match status" value="1"/>
</dbReference>
<evidence type="ECO:0000313" key="2">
    <source>
        <dbReference type="Proteomes" id="UP000274033"/>
    </source>
</evidence>
<sequence length="149" mass="17432">MIVEKHQITYRNVASKYYNFLPEEIHLAFRDFDRILSKYGFNVADTMFFSIISDPTASVMTAEIFRPIEESDFSAMPTSEGVNFRSYFSVDGMLMTRIMDQFDELSQVKYWELVKHIQEKDFTQSSPIFVEYKRSHSGVAYVEMSVGVR</sequence>
<name>A0A3N9UE06_9BACI</name>
<dbReference type="RefSeq" id="WP_124764730.1">
    <property type="nucleotide sequence ID" value="NZ_RRCT01000009.1"/>
</dbReference>
<keyword evidence="2" id="KW-1185">Reference proteome</keyword>
<reference evidence="1 2" key="1">
    <citation type="journal article" date="2013" name="J. Microbiol.">
        <title>Lysinibacillus chungkukjangi sp. nov., isolated from Chungkukjang, Korean fermented soybean food.</title>
        <authorList>
            <person name="Kim S.J."/>
            <person name="Jang Y.H."/>
            <person name="Hamada M."/>
            <person name="Ahn J.H."/>
            <person name="Weon H.Y."/>
            <person name="Suzuki K."/>
            <person name="Whang K.S."/>
            <person name="Kwon S.W."/>
        </authorList>
    </citation>
    <scope>NUCLEOTIDE SEQUENCE [LARGE SCALE GENOMIC DNA]</scope>
    <source>
        <strain evidence="1 2">MCCC 1A12701</strain>
    </source>
</reference>
<dbReference type="AlphaFoldDB" id="A0A3N9UE06"/>
<evidence type="ECO:0000313" key="1">
    <source>
        <dbReference type="EMBL" id="RQW74461.1"/>
    </source>
</evidence>
<dbReference type="InterPro" id="IPR031664">
    <property type="entry name" value="DUF5085"/>
</dbReference>
<gene>
    <name evidence="1" type="ORF">EBB45_11270</name>
</gene>